<organism evidence="2">
    <name type="scientific">Hemiselmis andersenii</name>
    <name type="common">Cryptophyte alga</name>
    <dbReference type="NCBI Taxonomy" id="464988"/>
    <lineage>
        <taxon>Eukaryota</taxon>
        <taxon>Cryptophyceae</taxon>
        <taxon>Cryptomonadales</taxon>
        <taxon>Hemiselmidaceae</taxon>
        <taxon>Hemiselmis</taxon>
    </lineage>
</organism>
<gene>
    <name evidence="2" type="ORF">HAND1043_LOCUS2410</name>
</gene>
<sequence>MPKEDASPGASPSTPDGAAPAEAAVEASDRSFPLIVLAVPLVFAQLMGTRHMKGQVLKLMRDPHVWLPWINKNPWKNPTSQWWWNKKAWINNEPWKNPKPWTPPKKNLF</sequence>
<reference evidence="2" key="1">
    <citation type="submission" date="2021-01" db="EMBL/GenBank/DDBJ databases">
        <authorList>
            <person name="Corre E."/>
            <person name="Pelletier E."/>
            <person name="Niang G."/>
            <person name="Scheremetjew M."/>
            <person name="Finn R."/>
            <person name="Kale V."/>
            <person name="Holt S."/>
            <person name="Cochrane G."/>
            <person name="Meng A."/>
            <person name="Brown T."/>
            <person name="Cohen L."/>
        </authorList>
    </citation>
    <scope>NUCLEOTIDE SEQUENCE</scope>
    <source>
        <strain evidence="2">CCMP441</strain>
    </source>
</reference>
<protein>
    <submittedName>
        <fullName evidence="2">Uncharacterized protein</fullName>
    </submittedName>
</protein>
<proteinExistence type="predicted"/>
<name>A0A6U2FJK9_HEMAN</name>
<dbReference type="EMBL" id="HBFK01003943">
    <property type="protein sequence ID" value="CAD8735919.1"/>
    <property type="molecule type" value="Transcribed_RNA"/>
</dbReference>
<accession>A0A6U2FJK9</accession>
<dbReference type="AlphaFoldDB" id="A0A6U2FJK9"/>
<feature type="region of interest" description="Disordered" evidence="1">
    <location>
        <begin position="1"/>
        <end position="24"/>
    </location>
</feature>
<evidence type="ECO:0000313" key="2">
    <source>
        <dbReference type="EMBL" id="CAD8735919.1"/>
    </source>
</evidence>
<evidence type="ECO:0000256" key="1">
    <source>
        <dbReference type="SAM" id="MobiDB-lite"/>
    </source>
</evidence>